<proteinExistence type="predicted"/>
<dbReference type="Pfam" id="PF13416">
    <property type="entry name" value="SBP_bac_8"/>
    <property type="match status" value="1"/>
</dbReference>
<evidence type="ECO:0000313" key="2">
    <source>
        <dbReference type="EMBL" id="NYI71304.1"/>
    </source>
</evidence>
<dbReference type="EMBL" id="JACBZS010000001">
    <property type="protein sequence ID" value="NYI71304.1"/>
    <property type="molecule type" value="Genomic_DNA"/>
</dbReference>
<dbReference type="PROSITE" id="PS51257">
    <property type="entry name" value="PROKAR_LIPOPROTEIN"/>
    <property type="match status" value="1"/>
</dbReference>
<dbReference type="PANTHER" id="PTHR43649">
    <property type="entry name" value="ARABINOSE-BINDING PROTEIN-RELATED"/>
    <property type="match status" value="1"/>
</dbReference>
<dbReference type="Proteomes" id="UP000527616">
    <property type="component" value="Unassembled WGS sequence"/>
</dbReference>
<reference evidence="2 3" key="1">
    <citation type="submission" date="2020-07" db="EMBL/GenBank/DDBJ databases">
        <title>Sequencing the genomes of 1000 actinobacteria strains.</title>
        <authorList>
            <person name="Klenk H.-P."/>
        </authorList>
    </citation>
    <scope>NUCLEOTIDE SEQUENCE [LARGE SCALE GENOMIC DNA]</scope>
    <source>
        <strain evidence="2 3">DSM 103164</strain>
    </source>
</reference>
<sequence length="425" mass="44022">MNRSVRIPALALLASSTIAALVLTSCASPDSTASTTDSPVIIVSGQSAQNGELLQQLFDDYNAANAAAPVTLQMSADTDVDTAQKALVSLASGKGPDAVRVTNATYQTMIDAGAAQPADACLTESGAELDRRVLDGIAVDGTSYQVPWYVTPNALFYNDDLFVKAGLDPDKPPTTMSEFHEAAKAIAATGAAGGTAYFGNDYNFQGYVASLGGRVYDPQTKALGIDSPGGTAAFDLFATMAGDGSSPVYSNFFAEANEAFAAGKLGMIITSASGYPALKASGKVSIRLAPVPTMDGGKQVAVSSTNGFVITTKDPARQRAVCDALQTLLSPEAVTRTVAATATIPLLPSVADDPAYLADVYEKNPDWVAVREQQTTPWVSLPGGAHAEYSKAYVDSQLRVLRRETPAAEAVTSLQAATADLLAAQ</sequence>
<accession>A0A7Z0D9M8</accession>
<evidence type="ECO:0000256" key="1">
    <source>
        <dbReference type="SAM" id="SignalP"/>
    </source>
</evidence>
<comment type="caution">
    <text evidence="2">The sequence shown here is derived from an EMBL/GenBank/DDBJ whole genome shotgun (WGS) entry which is preliminary data.</text>
</comment>
<dbReference type="SUPFAM" id="SSF53850">
    <property type="entry name" value="Periplasmic binding protein-like II"/>
    <property type="match status" value="1"/>
</dbReference>
<evidence type="ECO:0000313" key="3">
    <source>
        <dbReference type="Proteomes" id="UP000527616"/>
    </source>
</evidence>
<gene>
    <name evidence="2" type="ORF">GGQ54_001864</name>
</gene>
<feature type="signal peptide" evidence="1">
    <location>
        <begin position="1"/>
        <end position="27"/>
    </location>
</feature>
<dbReference type="RefSeq" id="WP_179445145.1">
    <property type="nucleotide sequence ID" value="NZ_JACBZS010000001.1"/>
</dbReference>
<organism evidence="2 3">
    <name type="scientific">Naumannella cuiyingiana</name>
    <dbReference type="NCBI Taxonomy" id="1347891"/>
    <lineage>
        <taxon>Bacteria</taxon>
        <taxon>Bacillati</taxon>
        <taxon>Actinomycetota</taxon>
        <taxon>Actinomycetes</taxon>
        <taxon>Propionibacteriales</taxon>
        <taxon>Propionibacteriaceae</taxon>
        <taxon>Naumannella</taxon>
    </lineage>
</organism>
<dbReference type="AlphaFoldDB" id="A0A7Z0D9M8"/>
<dbReference type="InterPro" id="IPR006059">
    <property type="entry name" value="SBP"/>
</dbReference>
<keyword evidence="2" id="KW-0762">Sugar transport</keyword>
<keyword evidence="3" id="KW-1185">Reference proteome</keyword>
<keyword evidence="2" id="KW-0813">Transport</keyword>
<dbReference type="InterPro" id="IPR050490">
    <property type="entry name" value="Bact_solute-bd_prot1"/>
</dbReference>
<protein>
    <submittedName>
        <fullName evidence="2">Multiple sugar transport system substrate-binding protein</fullName>
    </submittedName>
</protein>
<dbReference type="Gene3D" id="3.40.190.10">
    <property type="entry name" value="Periplasmic binding protein-like II"/>
    <property type="match status" value="1"/>
</dbReference>
<feature type="chain" id="PRO_5030562278" evidence="1">
    <location>
        <begin position="28"/>
        <end position="425"/>
    </location>
</feature>
<keyword evidence="1" id="KW-0732">Signal</keyword>
<dbReference type="PANTHER" id="PTHR43649:SF12">
    <property type="entry name" value="DIACETYLCHITOBIOSE BINDING PROTEIN DASA"/>
    <property type="match status" value="1"/>
</dbReference>
<name>A0A7Z0D9M8_9ACTN</name>